<evidence type="ECO:0000313" key="1">
    <source>
        <dbReference type="EMBL" id="RDX49241.1"/>
    </source>
</evidence>
<name>A0A371D9M1_9APHY</name>
<dbReference type="AlphaFoldDB" id="A0A371D9M1"/>
<dbReference type="EMBL" id="KZ857406">
    <property type="protein sequence ID" value="RDX49241.1"/>
    <property type="molecule type" value="Genomic_DNA"/>
</dbReference>
<keyword evidence="2" id="KW-1185">Reference proteome</keyword>
<organism evidence="1 2">
    <name type="scientific">Lentinus brumalis</name>
    <dbReference type="NCBI Taxonomy" id="2498619"/>
    <lineage>
        <taxon>Eukaryota</taxon>
        <taxon>Fungi</taxon>
        <taxon>Dikarya</taxon>
        <taxon>Basidiomycota</taxon>
        <taxon>Agaricomycotina</taxon>
        <taxon>Agaricomycetes</taxon>
        <taxon>Polyporales</taxon>
        <taxon>Polyporaceae</taxon>
        <taxon>Lentinus</taxon>
    </lineage>
</organism>
<dbReference type="OrthoDB" id="10679527at2759"/>
<dbReference type="Proteomes" id="UP000256964">
    <property type="component" value="Unassembled WGS sequence"/>
</dbReference>
<proteinExistence type="predicted"/>
<sequence>MGLLDGPPGSKSTAKRLLRLGEYRDNLSGGRFVRRDLLRTHTASNTTYSCARLASYGSLYFLIGSGSGTEILIHEPSSSSKGSTIRRWVTQVDSLVWPGHIAIDVRQDLLCLVEVAGPTAARVHCWSLKRFMLLKQPSTPPPGVAAPTIDLSKAFGGDYRHLGGVRIYGQYMTVTLTGAALGTYILQMWDIGGGGLVWQKQFTGKPLYTLVHERFMVVLAYKGLEQVLIIHDLVSPRISDRAVHVPTCTLGLPRAEVGETRVLSILSNTPSIPPKTRDAPPFSLDPDCTAVVVSISVGPDVNHDFAALALVIPYRTLCAQADGRASHVADQDAVRWDDWGVRGSLLLTMPSSAWLPMFQWDVLANPIEPFGSRHPVLVFNERRVVDEKVLPQWIGHVLIFDVHPAAGGRAGPSPEAQSVGGEDGGSWAAFVDQMTVPPSNTRSPRTTLAYDVYRSPPFYLPHGTAPRQLFATQDGCALIASLRTLWF</sequence>
<protein>
    <submittedName>
        <fullName evidence="1">Uncharacterized protein</fullName>
    </submittedName>
</protein>
<evidence type="ECO:0000313" key="2">
    <source>
        <dbReference type="Proteomes" id="UP000256964"/>
    </source>
</evidence>
<reference evidence="1 2" key="1">
    <citation type="journal article" date="2018" name="Biotechnol. Biofuels">
        <title>Integrative visual omics of the white-rot fungus Polyporus brumalis exposes the biotechnological potential of its oxidative enzymes for delignifying raw plant biomass.</title>
        <authorList>
            <person name="Miyauchi S."/>
            <person name="Rancon A."/>
            <person name="Drula E."/>
            <person name="Hage H."/>
            <person name="Chaduli D."/>
            <person name="Favel A."/>
            <person name="Grisel S."/>
            <person name="Henrissat B."/>
            <person name="Herpoel-Gimbert I."/>
            <person name="Ruiz-Duenas F.J."/>
            <person name="Chevret D."/>
            <person name="Hainaut M."/>
            <person name="Lin J."/>
            <person name="Wang M."/>
            <person name="Pangilinan J."/>
            <person name="Lipzen A."/>
            <person name="Lesage-Meessen L."/>
            <person name="Navarro D."/>
            <person name="Riley R."/>
            <person name="Grigoriev I.V."/>
            <person name="Zhou S."/>
            <person name="Raouche S."/>
            <person name="Rosso M.N."/>
        </authorList>
    </citation>
    <scope>NUCLEOTIDE SEQUENCE [LARGE SCALE GENOMIC DNA]</scope>
    <source>
        <strain evidence="1 2">BRFM 1820</strain>
    </source>
</reference>
<gene>
    <name evidence="1" type="ORF">OH76DRAFT_1403801</name>
</gene>
<accession>A0A371D9M1</accession>